<dbReference type="GO" id="GO:0080120">
    <property type="term" value="P:CAAX-box protein maturation"/>
    <property type="evidence" value="ECO:0007669"/>
    <property type="project" value="UniProtKB-ARBA"/>
</dbReference>
<sequence length="228" mass="25276">MTVVPQPQQRVSNQNWLWLIVLVILTGVIQRPLLHLTTTNVGQQVLWGGIYLLGFGGTVGLAAWVYHRIRPGWSRLTATDWGLMLKGYVFILVIEQLLTWLNRVGFHQVSTANNQAIADLLKQGVLVQILLSVTAICVSPFIEEFIFRGILMDGCLGGLSFWPPILISGVAFALVHANSTIASWLIYAVMGGTFAYIYRKTGKLQSTIILHGLNNLLAMGMLLWGLYV</sequence>
<dbReference type="InterPro" id="IPR003675">
    <property type="entry name" value="Rce1/LyrA-like_dom"/>
</dbReference>
<dbReference type="Pfam" id="PF02517">
    <property type="entry name" value="Rce1-like"/>
    <property type="match status" value="1"/>
</dbReference>
<accession>A0A0R1LG80</accession>
<dbReference type="PATRIC" id="fig|1423715.3.peg.898"/>
<feature type="transmembrane region" description="Helical" evidence="2">
    <location>
        <begin position="125"/>
        <end position="142"/>
    </location>
</feature>
<organism evidence="4 5">
    <name type="scientific">Levilactobacillus acidifarinae DSM 19394 = JCM 15949</name>
    <dbReference type="NCBI Taxonomy" id="1423715"/>
    <lineage>
        <taxon>Bacteria</taxon>
        <taxon>Bacillati</taxon>
        <taxon>Bacillota</taxon>
        <taxon>Bacilli</taxon>
        <taxon>Lactobacillales</taxon>
        <taxon>Lactobacillaceae</taxon>
        <taxon>Levilactobacillus</taxon>
    </lineage>
</organism>
<dbReference type="GO" id="GO:0006508">
    <property type="term" value="P:proteolysis"/>
    <property type="evidence" value="ECO:0007669"/>
    <property type="project" value="UniProtKB-KW"/>
</dbReference>
<dbReference type="GO" id="GO:0004175">
    <property type="term" value="F:endopeptidase activity"/>
    <property type="evidence" value="ECO:0007669"/>
    <property type="project" value="UniProtKB-ARBA"/>
</dbReference>
<dbReference type="EMBL" id="AZDV01000026">
    <property type="protein sequence ID" value="KRK94891.1"/>
    <property type="molecule type" value="Genomic_DNA"/>
</dbReference>
<keyword evidence="5" id="KW-1185">Reference proteome</keyword>
<dbReference type="PANTHER" id="PTHR36435:SF1">
    <property type="entry name" value="CAAX AMINO TERMINAL PROTEASE FAMILY PROTEIN"/>
    <property type="match status" value="1"/>
</dbReference>
<dbReference type="AlphaFoldDB" id="A0A0R1LG80"/>
<dbReference type="OrthoDB" id="8607342at2"/>
<feature type="domain" description="CAAX prenyl protease 2/Lysostaphin resistance protein A-like" evidence="3">
    <location>
        <begin position="128"/>
        <end position="217"/>
    </location>
</feature>
<keyword evidence="2" id="KW-1133">Transmembrane helix</keyword>
<feature type="transmembrane region" description="Helical" evidence="2">
    <location>
        <begin position="16"/>
        <end position="33"/>
    </location>
</feature>
<comment type="caution">
    <text evidence="4">The sequence shown here is derived from an EMBL/GenBank/DDBJ whole genome shotgun (WGS) entry which is preliminary data.</text>
</comment>
<dbReference type="STRING" id="1423715.FD25_GL000870"/>
<protein>
    <submittedName>
        <fullName evidence="4">Metal-dependent membrane protease</fullName>
    </submittedName>
</protein>
<dbReference type="PANTHER" id="PTHR36435">
    <property type="entry name" value="SLR1288 PROTEIN"/>
    <property type="match status" value="1"/>
</dbReference>
<evidence type="ECO:0000313" key="5">
    <source>
        <dbReference type="Proteomes" id="UP000051955"/>
    </source>
</evidence>
<feature type="transmembrane region" description="Helical" evidence="2">
    <location>
        <begin position="210"/>
        <end position="227"/>
    </location>
</feature>
<feature type="transmembrane region" description="Helical" evidence="2">
    <location>
        <begin position="181"/>
        <end position="198"/>
    </location>
</feature>
<comment type="similarity">
    <text evidence="1">Belongs to the UPF0177 family.</text>
</comment>
<feature type="transmembrane region" description="Helical" evidence="2">
    <location>
        <begin position="87"/>
        <end position="105"/>
    </location>
</feature>
<reference evidence="4 5" key="1">
    <citation type="journal article" date="2015" name="Genome Announc.">
        <title>Expanding the biotechnology potential of lactobacilli through comparative genomics of 213 strains and associated genera.</title>
        <authorList>
            <person name="Sun Z."/>
            <person name="Harris H.M."/>
            <person name="McCann A."/>
            <person name="Guo C."/>
            <person name="Argimon S."/>
            <person name="Zhang W."/>
            <person name="Yang X."/>
            <person name="Jeffery I.B."/>
            <person name="Cooney J.C."/>
            <person name="Kagawa T.F."/>
            <person name="Liu W."/>
            <person name="Song Y."/>
            <person name="Salvetti E."/>
            <person name="Wrobel A."/>
            <person name="Rasinkangas P."/>
            <person name="Parkhill J."/>
            <person name="Rea M.C."/>
            <person name="O'Sullivan O."/>
            <person name="Ritari J."/>
            <person name="Douillard F.P."/>
            <person name="Paul Ross R."/>
            <person name="Yang R."/>
            <person name="Briner A.E."/>
            <person name="Felis G.E."/>
            <person name="de Vos W.M."/>
            <person name="Barrangou R."/>
            <person name="Klaenhammer T.R."/>
            <person name="Caufield P.W."/>
            <person name="Cui Y."/>
            <person name="Zhang H."/>
            <person name="O'Toole P.W."/>
        </authorList>
    </citation>
    <scope>NUCLEOTIDE SEQUENCE [LARGE SCALE GENOMIC DNA]</scope>
    <source>
        <strain evidence="4 5">DSM 19394</strain>
    </source>
</reference>
<gene>
    <name evidence="4" type="ORF">FD25_GL000870</name>
</gene>
<dbReference type="Proteomes" id="UP000051955">
    <property type="component" value="Unassembled WGS sequence"/>
</dbReference>
<feature type="transmembrane region" description="Helical" evidence="2">
    <location>
        <begin position="45"/>
        <end position="66"/>
    </location>
</feature>
<evidence type="ECO:0000313" key="4">
    <source>
        <dbReference type="EMBL" id="KRK94891.1"/>
    </source>
</evidence>
<keyword evidence="4" id="KW-0378">Hydrolase</keyword>
<keyword evidence="4" id="KW-0645">Protease</keyword>
<feature type="transmembrane region" description="Helical" evidence="2">
    <location>
        <begin position="154"/>
        <end position="175"/>
    </location>
</feature>
<evidence type="ECO:0000256" key="2">
    <source>
        <dbReference type="SAM" id="Phobius"/>
    </source>
</evidence>
<name>A0A0R1LG80_9LACO</name>
<dbReference type="InterPro" id="IPR052710">
    <property type="entry name" value="CAAX_protease"/>
</dbReference>
<keyword evidence="2" id="KW-0472">Membrane</keyword>
<evidence type="ECO:0000256" key="1">
    <source>
        <dbReference type="ARBA" id="ARBA00009067"/>
    </source>
</evidence>
<evidence type="ECO:0000259" key="3">
    <source>
        <dbReference type="Pfam" id="PF02517"/>
    </source>
</evidence>
<keyword evidence="2" id="KW-0812">Transmembrane</keyword>
<proteinExistence type="inferred from homology"/>